<keyword evidence="3" id="KW-1185">Reference proteome</keyword>
<evidence type="ECO:0000313" key="2">
    <source>
        <dbReference type="EMBL" id="CCQ91740.1"/>
    </source>
</evidence>
<accession>M1YMQ9</accession>
<dbReference type="AlphaFoldDB" id="M1YMQ9"/>
<sequence>MAYYFLILHFLFILYMVVGFIVGLIVNHRTFRFVHAALLAFVTVLMILKIPCPLTVLEEHFSSRDYEGSFLATWLNRIIYMEWFDAGAVFVADMTFAMLVFTSFIWRPPPPGR</sequence>
<organism evidence="2 3">
    <name type="scientific">Nitrospina gracilis (strain 3/211)</name>
    <dbReference type="NCBI Taxonomy" id="1266370"/>
    <lineage>
        <taxon>Bacteria</taxon>
        <taxon>Pseudomonadati</taxon>
        <taxon>Nitrospinota/Tectimicrobiota group</taxon>
        <taxon>Nitrospinota</taxon>
        <taxon>Nitrospinia</taxon>
        <taxon>Nitrospinales</taxon>
        <taxon>Nitrospinaceae</taxon>
        <taxon>Nitrospina</taxon>
    </lineage>
</organism>
<feature type="transmembrane region" description="Helical" evidence="1">
    <location>
        <begin position="83"/>
        <end position="106"/>
    </location>
</feature>
<reference evidence="2 3" key="1">
    <citation type="journal article" date="2013" name="Front. Microbiol.">
        <title>The genome of Nitrospina gracilis illuminates the metabolism and evolution of the major marine nitrite oxidizer.</title>
        <authorList>
            <person name="Luecker S."/>
            <person name="Nowka B."/>
            <person name="Rattei T."/>
            <person name="Spieck E."/>
            <person name="and Daims H."/>
        </authorList>
    </citation>
    <scope>NUCLEOTIDE SEQUENCE [LARGE SCALE GENOMIC DNA]</scope>
    <source>
        <strain evidence="2 3">3/211</strain>
    </source>
</reference>
<dbReference type="OrthoDB" id="370375at2"/>
<dbReference type="Proteomes" id="UP000011704">
    <property type="component" value="Unassembled WGS sequence"/>
</dbReference>
<dbReference type="InterPro" id="IPR021218">
    <property type="entry name" value="DUF2784"/>
</dbReference>
<keyword evidence="1" id="KW-1133">Transmembrane helix</keyword>
<keyword evidence="1" id="KW-0472">Membrane</keyword>
<name>M1YMQ9_NITG3</name>
<evidence type="ECO:0000256" key="1">
    <source>
        <dbReference type="SAM" id="Phobius"/>
    </source>
</evidence>
<gene>
    <name evidence="2" type="ORF">NITGR_780044</name>
</gene>
<keyword evidence="1" id="KW-0812">Transmembrane</keyword>
<dbReference type="STRING" id="1266370.NITGR_780044"/>
<comment type="caution">
    <text evidence="2">The sequence shown here is derived from an EMBL/GenBank/DDBJ whole genome shotgun (WGS) entry which is preliminary data.</text>
</comment>
<evidence type="ECO:0000313" key="3">
    <source>
        <dbReference type="Proteomes" id="UP000011704"/>
    </source>
</evidence>
<dbReference type="Pfam" id="PF10861">
    <property type="entry name" value="DUF2784"/>
    <property type="match status" value="1"/>
</dbReference>
<feature type="transmembrane region" description="Helical" evidence="1">
    <location>
        <begin position="6"/>
        <end position="26"/>
    </location>
</feature>
<feature type="transmembrane region" description="Helical" evidence="1">
    <location>
        <begin position="33"/>
        <end position="56"/>
    </location>
</feature>
<evidence type="ECO:0008006" key="4">
    <source>
        <dbReference type="Google" id="ProtNLM"/>
    </source>
</evidence>
<dbReference type="InParanoid" id="M1YMQ9"/>
<dbReference type="HOGENOM" id="CLU_2130806_0_0_0"/>
<protein>
    <recommendedName>
        <fullName evidence="4">DUF2784 domain-containing protein</fullName>
    </recommendedName>
</protein>
<dbReference type="RefSeq" id="WP_005010797.1">
    <property type="nucleotide sequence ID" value="NZ_HG422173.1"/>
</dbReference>
<dbReference type="EMBL" id="CAQJ01000086">
    <property type="protein sequence ID" value="CCQ91740.1"/>
    <property type="molecule type" value="Genomic_DNA"/>
</dbReference>
<proteinExistence type="predicted"/>